<dbReference type="EMBL" id="BKCJ011460022">
    <property type="protein sequence ID" value="GFD35533.1"/>
    <property type="molecule type" value="Genomic_DNA"/>
</dbReference>
<organism evidence="2">
    <name type="scientific">Tanacetum cinerariifolium</name>
    <name type="common">Dalmatian daisy</name>
    <name type="synonym">Chrysanthemum cinerariifolium</name>
    <dbReference type="NCBI Taxonomy" id="118510"/>
    <lineage>
        <taxon>Eukaryota</taxon>
        <taxon>Viridiplantae</taxon>
        <taxon>Streptophyta</taxon>
        <taxon>Embryophyta</taxon>
        <taxon>Tracheophyta</taxon>
        <taxon>Spermatophyta</taxon>
        <taxon>Magnoliopsida</taxon>
        <taxon>eudicotyledons</taxon>
        <taxon>Gunneridae</taxon>
        <taxon>Pentapetalae</taxon>
        <taxon>asterids</taxon>
        <taxon>campanulids</taxon>
        <taxon>Asterales</taxon>
        <taxon>Asteraceae</taxon>
        <taxon>Asteroideae</taxon>
        <taxon>Anthemideae</taxon>
        <taxon>Anthemidinae</taxon>
        <taxon>Tanacetum</taxon>
    </lineage>
</organism>
<proteinExistence type="predicted"/>
<evidence type="ECO:0000313" key="2">
    <source>
        <dbReference type="EMBL" id="GFD35533.1"/>
    </source>
</evidence>
<gene>
    <name evidence="2" type="ORF">Tci_907502</name>
</gene>
<accession>A0A699VMF9</accession>
<feature type="region of interest" description="Disordered" evidence="1">
    <location>
        <begin position="82"/>
        <end position="103"/>
    </location>
</feature>
<dbReference type="AlphaFoldDB" id="A0A699VMF9"/>
<protein>
    <submittedName>
        <fullName evidence="2">Uncharacterized protein</fullName>
    </submittedName>
</protein>
<reference evidence="2" key="1">
    <citation type="journal article" date="2019" name="Sci. Rep.">
        <title>Draft genome of Tanacetum cinerariifolium, the natural source of mosquito coil.</title>
        <authorList>
            <person name="Yamashiro T."/>
            <person name="Shiraishi A."/>
            <person name="Satake H."/>
            <person name="Nakayama K."/>
        </authorList>
    </citation>
    <scope>NUCLEOTIDE SEQUENCE</scope>
</reference>
<evidence type="ECO:0000256" key="1">
    <source>
        <dbReference type="SAM" id="MobiDB-lite"/>
    </source>
</evidence>
<sequence length="103" mass="11530">MNAMKERKKRALADLQYRTLQNKPMKKYEVTEFMRASVKGQWCAAHIVSATAVSVAPRFTDSTVITAAAMDSAVTRRQEFFLDSDEEMPPGVSRVTAEPDSDD</sequence>
<name>A0A699VMF9_TANCI</name>
<feature type="non-terminal residue" evidence="2">
    <location>
        <position position="103"/>
    </location>
</feature>
<comment type="caution">
    <text evidence="2">The sequence shown here is derived from an EMBL/GenBank/DDBJ whole genome shotgun (WGS) entry which is preliminary data.</text>
</comment>